<dbReference type="Pfam" id="PF00026">
    <property type="entry name" value="Asp"/>
    <property type="match status" value="1"/>
</dbReference>
<dbReference type="InterPro" id="IPR034164">
    <property type="entry name" value="Pepsin-like_dom"/>
</dbReference>
<dbReference type="InterPro" id="IPR021109">
    <property type="entry name" value="Peptidase_aspartic_dom_sf"/>
</dbReference>
<comment type="similarity">
    <text evidence="1">Belongs to the peptidase A1 family.</text>
</comment>
<organism evidence="5">
    <name type="scientific">Anisakis simplex</name>
    <name type="common">Herring worm</name>
    <dbReference type="NCBI Taxonomy" id="6269"/>
    <lineage>
        <taxon>Eukaryota</taxon>
        <taxon>Metazoa</taxon>
        <taxon>Ecdysozoa</taxon>
        <taxon>Nematoda</taxon>
        <taxon>Chromadorea</taxon>
        <taxon>Rhabditida</taxon>
        <taxon>Spirurina</taxon>
        <taxon>Ascaridomorpha</taxon>
        <taxon>Ascaridoidea</taxon>
        <taxon>Anisakidae</taxon>
        <taxon>Anisakis</taxon>
        <taxon>Anisakis simplex complex</taxon>
    </lineage>
</organism>
<dbReference type="InterPro" id="IPR001461">
    <property type="entry name" value="Aspartic_peptidase_A1"/>
</dbReference>
<dbReference type="PANTHER" id="PTHR47966:SF45">
    <property type="entry name" value="PEPTIDASE A1 DOMAIN-CONTAINING PROTEIN"/>
    <property type="match status" value="1"/>
</dbReference>
<dbReference type="PROSITE" id="PS00141">
    <property type="entry name" value="ASP_PROTEASE"/>
    <property type="match status" value="1"/>
</dbReference>
<dbReference type="PROSITE" id="PS51767">
    <property type="entry name" value="PEPTIDASE_A1"/>
    <property type="match status" value="1"/>
</dbReference>
<gene>
    <name evidence="3" type="ORF">ASIM_LOCUS20521</name>
</gene>
<protein>
    <submittedName>
        <fullName evidence="5">Peptidase A1 domain-containing protein</fullName>
    </submittedName>
</protein>
<reference evidence="5" key="1">
    <citation type="submission" date="2017-02" db="UniProtKB">
        <authorList>
            <consortium name="WormBaseParasite"/>
        </authorList>
    </citation>
    <scope>IDENTIFICATION</scope>
</reference>
<dbReference type="PANTHER" id="PTHR47966">
    <property type="entry name" value="BETA-SITE APP-CLEAVING ENZYME, ISOFORM A-RELATED"/>
    <property type="match status" value="1"/>
</dbReference>
<accession>A0A0M3KJH3</accession>
<evidence type="ECO:0000313" key="4">
    <source>
        <dbReference type="Proteomes" id="UP000267096"/>
    </source>
</evidence>
<evidence type="ECO:0000313" key="5">
    <source>
        <dbReference type="WBParaSite" id="ASIM_0002114701-mRNA-1"/>
    </source>
</evidence>
<dbReference type="GO" id="GO:0006508">
    <property type="term" value="P:proteolysis"/>
    <property type="evidence" value="ECO:0007669"/>
    <property type="project" value="InterPro"/>
</dbReference>
<proteinExistence type="inferred from homology"/>
<evidence type="ECO:0000256" key="1">
    <source>
        <dbReference type="ARBA" id="ARBA00007447"/>
    </source>
</evidence>
<feature type="domain" description="Peptidase A1" evidence="2">
    <location>
        <begin position="17"/>
        <end position="132"/>
    </location>
</feature>
<keyword evidence="4" id="KW-1185">Reference proteome</keyword>
<dbReference type="SUPFAM" id="SSF50630">
    <property type="entry name" value="Acid proteases"/>
    <property type="match status" value="1"/>
</dbReference>
<evidence type="ECO:0000313" key="3">
    <source>
        <dbReference type="EMBL" id="VDK77588.1"/>
    </source>
</evidence>
<name>A0A0M3KJH3_ANISI</name>
<dbReference type="OrthoDB" id="5839471at2759"/>
<reference evidence="3 4" key="2">
    <citation type="submission" date="2018-11" db="EMBL/GenBank/DDBJ databases">
        <authorList>
            <consortium name="Pathogen Informatics"/>
        </authorList>
    </citation>
    <scope>NUCLEOTIDE SEQUENCE [LARGE SCALE GENOMIC DNA]</scope>
</reference>
<dbReference type="Proteomes" id="UP000267096">
    <property type="component" value="Unassembled WGS sequence"/>
</dbReference>
<dbReference type="GO" id="GO:0004190">
    <property type="term" value="F:aspartic-type endopeptidase activity"/>
    <property type="evidence" value="ECO:0007669"/>
    <property type="project" value="InterPro"/>
</dbReference>
<dbReference type="GO" id="GO:0005764">
    <property type="term" value="C:lysosome"/>
    <property type="evidence" value="ECO:0007669"/>
    <property type="project" value="TreeGrafter"/>
</dbReference>
<dbReference type="FunFam" id="2.40.70.10:FF:000008">
    <property type="entry name" value="Cathepsin D"/>
    <property type="match status" value="1"/>
</dbReference>
<dbReference type="CDD" id="cd05471">
    <property type="entry name" value="pepsin_like"/>
    <property type="match status" value="1"/>
</dbReference>
<dbReference type="WBParaSite" id="ASIM_0002114701-mRNA-1">
    <property type="protein sequence ID" value="ASIM_0002114701-mRNA-1"/>
    <property type="gene ID" value="ASIM_0002114701"/>
</dbReference>
<evidence type="ECO:0000259" key="2">
    <source>
        <dbReference type="PROSITE" id="PS51767"/>
    </source>
</evidence>
<dbReference type="Gene3D" id="2.40.70.10">
    <property type="entry name" value="Acid Proteases"/>
    <property type="match status" value="1"/>
</dbReference>
<dbReference type="InterPro" id="IPR033121">
    <property type="entry name" value="PEPTIDASE_A1"/>
</dbReference>
<sequence length="132" mass="14170">MTPLTVQMVNDYTDAEYLGNITIGTPQQDFRVILDTGSSNLWVPDSSSRDSRVCAVKQCFDSSASSTYKADGREWSIQYGSGASSGFFGEDVVRFGGEGSTQLVVPNTIFGQALVLSKSIIRDDLDGILGLA</sequence>
<dbReference type="InterPro" id="IPR001969">
    <property type="entry name" value="Aspartic_peptidase_AS"/>
</dbReference>
<dbReference type="AlphaFoldDB" id="A0A0M3KJH3"/>
<dbReference type="EMBL" id="UYRR01039845">
    <property type="protein sequence ID" value="VDK77588.1"/>
    <property type="molecule type" value="Genomic_DNA"/>
</dbReference>